<name>A0A2M8EPA4_9BACT</name>
<evidence type="ECO:0000256" key="1">
    <source>
        <dbReference type="SAM" id="Phobius"/>
    </source>
</evidence>
<accession>A0A2M8EPA4</accession>
<reference evidence="3" key="1">
    <citation type="submission" date="2017-09" db="EMBL/GenBank/DDBJ databases">
        <title>Depth-based differentiation of microbial function through sediment-hosted aquifers and enrichment of novel symbionts in the deep terrestrial subsurface.</title>
        <authorList>
            <person name="Probst A.J."/>
            <person name="Ladd B."/>
            <person name="Jarett J.K."/>
            <person name="Geller-Mcgrath D.E."/>
            <person name="Sieber C.M.K."/>
            <person name="Emerson J.B."/>
            <person name="Anantharaman K."/>
            <person name="Thomas B.C."/>
            <person name="Malmstrom R."/>
            <person name="Stieglmeier M."/>
            <person name="Klingl A."/>
            <person name="Woyke T."/>
            <person name="Ryan C.M."/>
            <person name="Banfield J.F."/>
        </authorList>
    </citation>
    <scope>NUCLEOTIDE SEQUENCE [LARGE SCALE GENOMIC DNA]</scope>
</reference>
<proteinExistence type="predicted"/>
<dbReference type="Proteomes" id="UP000230251">
    <property type="component" value="Unassembled WGS sequence"/>
</dbReference>
<feature type="transmembrane region" description="Helical" evidence="1">
    <location>
        <begin position="236"/>
        <end position="255"/>
    </location>
</feature>
<organism evidence="2 3">
    <name type="scientific">Candidatus Uhrbacteria bacterium CG_4_9_14_0_2_um_filter_41_50</name>
    <dbReference type="NCBI Taxonomy" id="1975031"/>
    <lineage>
        <taxon>Bacteria</taxon>
        <taxon>Candidatus Uhriibacteriota</taxon>
    </lineage>
</organism>
<keyword evidence="1" id="KW-0812">Transmembrane</keyword>
<keyword evidence="1" id="KW-1133">Transmembrane helix</keyword>
<comment type="caution">
    <text evidence="2">The sequence shown here is derived from an EMBL/GenBank/DDBJ whole genome shotgun (WGS) entry which is preliminary data.</text>
</comment>
<evidence type="ECO:0008006" key="4">
    <source>
        <dbReference type="Google" id="ProtNLM"/>
    </source>
</evidence>
<evidence type="ECO:0000313" key="3">
    <source>
        <dbReference type="Proteomes" id="UP000230251"/>
    </source>
</evidence>
<evidence type="ECO:0000313" key="2">
    <source>
        <dbReference type="EMBL" id="PJC24569.1"/>
    </source>
</evidence>
<dbReference type="AlphaFoldDB" id="A0A2M8EPA4"/>
<dbReference type="EMBL" id="PFSI01000032">
    <property type="protein sequence ID" value="PJC24569.1"/>
    <property type="molecule type" value="Genomic_DNA"/>
</dbReference>
<gene>
    <name evidence="2" type="ORF">CO057_02050</name>
</gene>
<protein>
    <recommendedName>
        <fullName evidence="4">Abortive infection protein-like C-terminal domain-containing protein</fullName>
    </recommendedName>
</protein>
<sequence length="261" mass="29543">MTKIKTLKQELEQLKTFVRDEESYCAEQIYNWVSDCVAFFASIGMNESIITGFMSTFEYKSERLNKSLNLQPSEIGPFTDKLGGYKLAHSIFDYDSVHKKSVYLKIAFTTADKIIENLEDVGRLVPKPLLEFFKSRTGLSHISSSLELMKQNCETKDSAALLDNVITLLESIFGLESDLVGKKLSQQINTITNEPTLSKKFGDIRSEIFQAFHNFRMLRNQLGSHKSVPIQYDMPFAVSLSAAYLAIMFLQLTMATGEVVK</sequence>
<keyword evidence="1" id="KW-0472">Membrane</keyword>